<dbReference type="SMART" id="SM00344">
    <property type="entry name" value="HTH_ASNC"/>
    <property type="match status" value="1"/>
</dbReference>
<dbReference type="SUPFAM" id="SSF46785">
    <property type="entry name" value="Winged helix' DNA-binding domain"/>
    <property type="match status" value="1"/>
</dbReference>
<name>A0A3B9QU39_9CORY</name>
<dbReference type="PRINTS" id="PR00033">
    <property type="entry name" value="HTHASNC"/>
</dbReference>
<dbReference type="CDD" id="cd00090">
    <property type="entry name" value="HTH_ARSR"/>
    <property type="match status" value="1"/>
</dbReference>
<dbReference type="GO" id="GO:0005829">
    <property type="term" value="C:cytosol"/>
    <property type="evidence" value="ECO:0007669"/>
    <property type="project" value="TreeGrafter"/>
</dbReference>
<dbReference type="InterPro" id="IPR000485">
    <property type="entry name" value="AsnC-type_HTH_dom"/>
</dbReference>
<evidence type="ECO:0000256" key="1">
    <source>
        <dbReference type="ARBA" id="ARBA00023015"/>
    </source>
</evidence>
<dbReference type="FunFam" id="1.10.10.10:FF:000186">
    <property type="entry name" value="AsnC family transcriptional regulator"/>
    <property type="match status" value="1"/>
</dbReference>
<dbReference type="Gene3D" id="3.30.70.920">
    <property type="match status" value="1"/>
</dbReference>
<dbReference type="Pfam" id="PF13412">
    <property type="entry name" value="HTH_24"/>
    <property type="match status" value="1"/>
</dbReference>
<dbReference type="GO" id="GO:0043565">
    <property type="term" value="F:sequence-specific DNA binding"/>
    <property type="evidence" value="ECO:0007669"/>
    <property type="project" value="InterPro"/>
</dbReference>
<dbReference type="InterPro" id="IPR019888">
    <property type="entry name" value="Tscrpt_reg_AsnC-like"/>
</dbReference>
<proteinExistence type="predicted"/>
<sequence>MDAVDREIMSYLQRDGRMSVTDLARKVRLSVSACHRRVKDLESSGAIRGYHAEIAPEALGLSFEALVMVTMGRTDQATVAAFEKAGAAEPAVISAERLFGETDFILRTLSRDLAGYQELYDTVLGTLPGVERLTSTMVMKRIDTGAPGPRL</sequence>
<reference evidence="5 6" key="1">
    <citation type="journal article" date="2018" name="Nat. Biotechnol.">
        <title>A standardized bacterial taxonomy based on genome phylogeny substantially revises the tree of life.</title>
        <authorList>
            <person name="Parks D.H."/>
            <person name="Chuvochina M."/>
            <person name="Waite D.W."/>
            <person name="Rinke C."/>
            <person name="Skarshewski A."/>
            <person name="Chaumeil P.A."/>
            <person name="Hugenholtz P."/>
        </authorList>
    </citation>
    <scope>NUCLEOTIDE SEQUENCE [LARGE SCALE GENOMIC DNA]</scope>
    <source>
        <strain evidence="5">UBA9851</strain>
    </source>
</reference>
<keyword evidence="1" id="KW-0805">Transcription regulation</keyword>
<comment type="caution">
    <text evidence="5">The sequence shown here is derived from an EMBL/GenBank/DDBJ whole genome shotgun (WGS) entry which is preliminary data.</text>
</comment>
<dbReference type="GO" id="GO:0043200">
    <property type="term" value="P:response to amino acid"/>
    <property type="evidence" value="ECO:0007669"/>
    <property type="project" value="TreeGrafter"/>
</dbReference>
<dbReference type="AlphaFoldDB" id="A0A3B9QU39"/>
<evidence type="ECO:0000259" key="4">
    <source>
        <dbReference type="PROSITE" id="PS50956"/>
    </source>
</evidence>
<dbReference type="PANTHER" id="PTHR30154:SF34">
    <property type="entry name" value="TRANSCRIPTIONAL REGULATOR AZLB"/>
    <property type="match status" value="1"/>
</dbReference>
<keyword evidence="2" id="KW-0238">DNA-binding</keyword>
<dbReference type="InterPro" id="IPR011991">
    <property type="entry name" value="ArsR-like_HTH"/>
</dbReference>
<dbReference type="InterPro" id="IPR036390">
    <property type="entry name" value="WH_DNA-bd_sf"/>
</dbReference>
<dbReference type="InterPro" id="IPR019887">
    <property type="entry name" value="Tscrpt_reg_AsnC/Lrp_C"/>
</dbReference>
<dbReference type="InterPro" id="IPR036388">
    <property type="entry name" value="WH-like_DNA-bd_sf"/>
</dbReference>
<evidence type="ECO:0000256" key="2">
    <source>
        <dbReference type="ARBA" id="ARBA00023125"/>
    </source>
</evidence>
<dbReference type="InterPro" id="IPR011008">
    <property type="entry name" value="Dimeric_a/b-barrel"/>
</dbReference>
<evidence type="ECO:0000313" key="6">
    <source>
        <dbReference type="Proteomes" id="UP000260925"/>
    </source>
</evidence>
<protein>
    <submittedName>
        <fullName evidence="5">AsnC family transcriptional regulator</fullName>
    </submittedName>
</protein>
<dbReference type="Gene3D" id="1.10.10.10">
    <property type="entry name" value="Winged helix-like DNA-binding domain superfamily/Winged helix DNA-binding domain"/>
    <property type="match status" value="1"/>
</dbReference>
<dbReference type="Proteomes" id="UP000260925">
    <property type="component" value="Unassembled WGS sequence"/>
</dbReference>
<organism evidence="5 6">
    <name type="scientific">Corynebacterium variabile</name>
    <dbReference type="NCBI Taxonomy" id="1727"/>
    <lineage>
        <taxon>Bacteria</taxon>
        <taxon>Bacillati</taxon>
        <taxon>Actinomycetota</taxon>
        <taxon>Actinomycetes</taxon>
        <taxon>Mycobacteriales</taxon>
        <taxon>Corynebacteriaceae</taxon>
        <taxon>Corynebacterium</taxon>
    </lineage>
</organism>
<evidence type="ECO:0000256" key="3">
    <source>
        <dbReference type="ARBA" id="ARBA00023163"/>
    </source>
</evidence>
<dbReference type="EMBL" id="DMDD01000091">
    <property type="protein sequence ID" value="HAF72184.1"/>
    <property type="molecule type" value="Genomic_DNA"/>
</dbReference>
<accession>A0A3B9QU39</accession>
<feature type="domain" description="HTH asnC-type" evidence="4">
    <location>
        <begin position="1"/>
        <end position="62"/>
    </location>
</feature>
<dbReference type="PANTHER" id="PTHR30154">
    <property type="entry name" value="LEUCINE-RESPONSIVE REGULATORY PROTEIN"/>
    <property type="match status" value="1"/>
</dbReference>
<evidence type="ECO:0000313" key="5">
    <source>
        <dbReference type="EMBL" id="HAF72184.1"/>
    </source>
</evidence>
<dbReference type="PROSITE" id="PS50956">
    <property type="entry name" value="HTH_ASNC_2"/>
    <property type="match status" value="1"/>
</dbReference>
<gene>
    <name evidence="5" type="ORF">DCL06_03950</name>
</gene>
<dbReference type="Pfam" id="PF01037">
    <property type="entry name" value="AsnC_trans_reg"/>
    <property type="match status" value="1"/>
</dbReference>
<keyword evidence="3" id="KW-0804">Transcription</keyword>
<dbReference type="SUPFAM" id="SSF54909">
    <property type="entry name" value="Dimeric alpha+beta barrel"/>
    <property type="match status" value="1"/>
</dbReference>